<dbReference type="PANTHER" id="PTHR43674">
    <property type="entry name" value="NITRILASE C965.09-RELATED"/>
    <property type="match status" value="1"/>
</dbReference>
<dbReference type="Gene3D" id="3.60.110.10">
    <property type="entry name" value="Carbon-nitrogen hydrolase"/>
    <property type="match status" value="1"/>
</dbReference>
<dbReference type="GO" id="GO:0016787">
    <property type="term" value="F:hydrolase activity"/>
    <property type="evidence" value="ECO:0007669"/>
    <property type="project" value="UniProtKB-KW"/>
</dbReference>
<proteinExistence type="predicted"/>
<dbReference type="InterPro" id="IPR050345">
    <property type="entry name" value="Aliph_Amidase/BUP"/>
</dbReference>
<name>A0ABW3FW37_9PSEU</name>
<keyword evidence="4" id="KW-1185">Reference proteome</keyword>
<comment type="caution">
    <text evidence="3">The sequence shown here is derived from an EMBL/GenBank/DDBJ whole genome shotgun (WGS) entry which is preliminary data.</text>
</comment>
<dbReference type="InterPro" id="IPR036526">
    <property type="entry name" value="C-N_Hydrolase_sf"/>
</dbReference>
<dbReference type="EMBL" id="JBHTIW010000016">
    <property type="protein sequence ID" value="MFD0921928.1"/>
    <property type="molecule type" value="Genomic_DNA"/>
</dbReference>
<evidence type="ECO:0000313" key="3">
    <source>
        <dbReference type="EMBL" id="MFD0921928.1"/>
    </source>
</evidence>
<evidence type="ECO:0000256" key="1">
    <source>
        <dbReference type="ARBA" id="ARBA00022801"/>
    </source>
</evidence>
<accession>A0ABW3FW37</accession>
<sequence length="311" mass="33926">MMRPIHVSTSLSDSIPPKPGAGVRVSLFQAENPSGTLEAVQRNLARMGEALEVAARYDSQLTVFPECYNTGYSLGPDECRNLAEPRDGRSVTTAAEYSTRYDTAIVLPYVERAAAGTVHDSIAVVAGGELVANYRKTHLYGQAERANFTPGEQLPPVVEINEFPVGILNCYECEFPPLYQSLVQRGARMIVGPTAADHHFVLHDGTPTVVPYPDATEHIIPAMAAVWRVFVAYANRRGWEVSERGQWQYRGNSGVWAPDGRPVLASGVAERADDTLLVADCLPDRVAPFSPEGDHLADLRVGLRDELVPAE</sequence>
<gene>
    <name evidence="3" type="ORF">ACFQ16_19465</name>
</gene>
<organism evidence="3 4">
    <name type="scientific">Saccharopolyspora rosea</name>
    <dbReference type="NCBI Taxonomy" id="524884"/>
    <lineage>
        <taxon>Bacteria</taxon>
        <taxon>Bacillati</taxon>
        <taxon>Actinomycetota</taxon>
        <taxon>Actinomycetes</taxon>
        <taxon>Pseudonocardiales</taxon>
        <taxon>Pseudonocardiaceae</taxon>
        <taxon>Saccharopolyspora</taxon>
    </lineage>
</organism>
<dbReference type="Pfam" id="PF00795">
    <property type="entry name" value="CN_hydrolase"/>
    <property type="match status" value="1"/>
</dbReference>
<dbReference type="SUPFAM" id="SSF56317">
    <property type="entry name" value="Carbon-nitrogen hydrolase"/>
    <property type="match status" value="1"/>
</dbReference>
<protein>
    <submittedName>
        <fullName evidence="3">Nitrilase-related carbon-nitrogen hydrolase</fullName>
    </submittedName>
</protein>
<evidence type="ECO:0000259" key="2">
    <source>
        <dbReference type="PROSITE" id="PS50263"/>
    </source>
</evidence>
<dbReference type="PANTHER" id="PTHR43674:SF2">
    <property type="entry name" value="BETA-UREIDOPROPIONASE"/>
    <property type="match status" value="1"/>
</dbReference>
<reference evidence="4" key="1">
    <citation type="journal article" date="2019" name="Int. J. Syst. Evol. Microbiol.">
        <title>The Global Catalogue of Microorganisms (GCM) 10K type strain sequencing project: providing services to taxonomists for standard genome sequencing and annotation.</title>
        <authorList>
            <consortium name="The Broad Institute Genomics Platform"/>
            <consortium name="The Broad Institute Genome Sequencing Center for Infectious Disease"/>
            <person name="Wu L."/>
            <person name="Ma J."/>
        </authorList>
    </citation>
    <scope>NUCLEOTIDE SEQUENCE [LARGE SCALE GENOMIC DNA]</scope>
    <source>
        <strain evidence="4">CCUG 56401</strain>
    </source>
</reference>
<dbReference type="Proteomes" id="UP001597018">
    <property type="component" value="Unassembled WGS sequence"/>
</dbReference>
<feature type="domain" description="CN hydrolase" evidence="2">
    <location>
        <begin position="23"/>
        <end position="283"/>
    </location>
</feature>
<keyword evidence="1 3" id="KW-0378">Hydrolase</keyword>
<dbReference type="RefSeq" id="WP_345601815.1">
    <property type="nucleotide sequence ID" value="NZ_BAABLT010000051.1"/>
</dbReference>
<dbReference type="PROSITE" id="PS50263">
    <property type="entry name" value="CN_HYDROLASE"/>
    <property type="match status" value="1"/>
</dbReference>
<evidence type="ECO:0000313" key="4">
    <source>
        <dbReference type="Proteomes" id="UP001597018"/>
    </source>
</evidence>
<dbReference type="InterPro" id="IPR003010">
    <property type="entry name" value="C-N_Hydrolase"/>
</dbReference>